<gene>
    <name evidence="2" type="ORF">TDIB3V08_LOCUS8616</name>
</gene>
<organism evidence="2">
    <name type="scientific">Timema douglasi</name>
    <name type="common">Walking stick</name>
    <dbReference type="NCBI Taxonomy" id="61478"/>
    <lineage>
        <taxon>Eukaryota</taxon>
        <taxon>Metazoa</taxon>
        <taxon>Ecdysozoa</taxon>
        <taxon>Arthropoda</taxon>
        <taxon>Hexapoda</taxon>
        <taxon>Insecta</taxon>
        <taxon>Pterygota</taxon>
        <taxon>Neoptera</taxon>
        <taxon>Polyneoptera</taxon>
        <taxon>Phasmatodea</taxon>
        <taxon>Timematodea</taxon>
        <taxon>Timematoidea</taxon>
        <taxon>Timematidae</taxon>
        <taxon>Timema</taxon>
    </lineage>
</organism>
<dbReference type="Pfam" id="PF25265">
    <property type="entry name" value="USP32_N"/>
    <property type="match status" value="1"/>
</dbReference>
<proteinExistence type="predicted"/>
<dbReference type="InterPro" id="IPR057368">
    <property type="entry name" value="USP32_N"/>
</dbReference>
<protein>
    <recommendedName>
        <fullName evidence="1">USP32 N-terminal domain-containing protein</fullName>
    </recommendedName>
</protein>
<feature type="domain" description="USP32 N-terminal" evidence="1">
    <location>
        <begin position="4"/>
        <end position="54"/>
    </location>
</feature>
<evidence type="ECO:0000313" key="2">
    <source>
        <dbReference type="EMBL" id="CAD7202434.1"/>
    </source>
</evidence>
<reference evidence="2" key="1">
    <citation type="submission" date="2020-11" db="EMBL/GenBank/DDBJ databases">
        <authorList>
            <person name="Tran Van P."/>
        </authorList>
    </citation>
    <scope>NUCLEOTIDE SEQUENCE</scope>
</reference>
<sequence length="82" mass="9171">MGKIAITDAELKRIKEAFKRVSSINGCITKQSFFKDVLGEGVPTQVAEVYPEQCSVSPERRIVYIQVTEMGVMYLLVTNVIC</sequence>
<dbReference type="EMBL" id="OA569369">
    <property type="protein sequence ID" value="CAD7202434.1"/>
    <property type="molecule type" value="Genomic_DNA"/>
</dbReference>
<evidence type="ECO:0000259" key="1">
    <source>
        <dbReference type="Pfam" id="PF25265"/>
    </source>
</evidence>
<dbReference type="AlphaFoldDB" id="A0A7R8VTL6"/>
<accession>A0A7R8VTL6</accession>
<name>A0A7R8VTL6_TIMDO</name>